<dbReference type="FunFam" id="3.80.10.10:FF:000276">
    <property type="entry name" value="F-box/LRR-repeat protein 3"/>
    <property type="match status" value="1"/>
</dbReference>
<dbReference type="OrthoDB" id="423607at2759"/>
<evidence type="ECO:0000259" key="1">
    <source>
        <dbReference type="Pfam" id="PF25372"/>
    </source>
</evidence>
<feature type="domain" description="F-box/LRR-repeat protein 15-like leucin rich repeat" evidence="1">
    <location>
        <begin position="479"/>
        <end position="552"/>
    </location>
</feature>
<dbReference type="Proteomes" id="UP000029120">
    <property type="component" value="Chromosome 8"/>
</dbReference>
<protein>
    <recommendedName>
        <fullName evidence="1">F-box/LRR-repeat protein 15-like leucin rich repeat domain-containing protein</fullName>
    </recommendedName>
</protein>
<gene>
    <name evidence="2" type="ordered locus">AALP_Aa8g263800</name>
</gene>
<keyword evidence="3" id="KW-1185">Reference proteome</keyword>
<reference evidence="3" key="1">
    <citation type="journal article" date="2015" name="Nat. Plants">
        <title>Genome expansion of Arabis alpina linked with retrotransposition and reduced symmetric DNA methylation.</title>
        <authorList>
            <person name="Willing E.M."/>
            <person name="Rawat V."/>
            <person name="Mandakova T."/>
            <person name="Maumus F."/>
            <person name="James G.V."/>
            <person name="Nordstroem K.J."/>
            <person name="Becker C."/>
            <person name="Warthmann N."/>
            <person name="Chica C."/>
            <person name="Szarzynska B."/>
            <person name="Zytnicki M."/>
            <person name="Albani M.C."/>
            <person name="Kiefer C."/>
            <person name="Bergonzi S."/>
            <person name="Castaings L."/>
            <person name="Mateos J.L."/>
            <person name="Berns M.C."/>
            <person name="Bujdoso N."/>
            <person name="Piofczyk T."/>
            <person name="de Lorenzo L."/>
            <person name="Barrero-Sicilia C."/>
            <person name="Mateos I."/>
            <person name="Piednoel M."/>
            <person name="Hagmann J."/>
            <person name="Chen-Min-Tao R."/>
            <person name="Iglesias-Fernandez R."/>
            <person name="Schuster S.C."/>
            <person name="Alonso-Blanco C."/>
            <person name="Roudier F."/>
            <person name="Carbonero P."/>
            <person name="Paz-Ares J."/>
            <person name="Davis S.J."/>
            <person name="Pecinka A."/>
            <person name="Quesneville H."/>
            <person name="Colot V."/>
            <person name="Lysak M.A."/>
            <person name="Weigel D."/>
            <person name="Coupland G."/>
            <person name="Schneeberger K."/>
        </authorList>
    </citation>
    <scope>NUCLEOTIDE SEQUENCE [LARGE SCALE GENOMIC DNA]</scope>
    <source>
        <strain evidence="3">cv. Pajares</strain>
    </source>
</reference>
<evidence type="ECO:0000313" key="3">
    <source>
        <dbReference type="Proteomes" id="UP000029120"/>
    </source>
</evidence>
<dbReference type="FunFam" id="3.80.10.10:FF:002802">
    <property type="entry name" value="At5g27920"/>
    <property type="match status" value="1"/>
</dbReference>
<dbReference type="Gene3D" id="3.80.10.10">
    <property type="entry name" value="Ribonuclease Inhibitor"/>
    <property type="match status" value="4"/>
</dbReference>
<dbReference type="SMART" id="SM00367">
    <property type="entry name" value="LRR_CC"/>
    <property type="match status" value="18"/>
</dbReference>
<dbReference type="Pfam" id="PF25372">
    <property type="entry name" value="DUF7885"/>
    <property type="match status" value="2"/>
</dbReference>
<dbReference type="PANTHER" id="PTHR13318:SF272">
    <property type="entry name" value="OS12G0552700 PROTEIN"/>
    <property type="match status" value="1"/>
</dbReference>
<evidence type="ECO:0000313" key="2">
    <source>
        <dbReference type="EMBL" id="KFK26555.1"/>
    </source>
</evidence>
<dbReference type="InterPro" id="IPR001611">
    <property type="entry name" value="Leu-rich_rpt"/>
</dbReference>
<name>A0A087G9K3_ARAAL</name>
<dbReference type="InterPro" id="IPR006553">
    <property type="entry name" value="Leu-rich_rpt_Cys-con_subtyp"/>
</dbReference>
<dbReference type="GO" id="GO:0031146">
    <property type="term" value="P:SCF-dependent proteasomal ubiquitin-dependent protein catabolic process"/>
    <property type="evidence" value="ECO:0007669"/>
    <property type="project" value="TreeGrafter"/>
</dbReference>
<dbReference type="PANTHER" id="PTHR13318">
    <property type="entry name" value="PARTNER OF PAIRED, ISOFORM B-RELATED"/>
    <property type="match status" value="1"/>
</dbReference>
<feature type="domain" description="F-box/LRR-repeat protein 15-like leucin rich repeat" evidence="1">
    <location>
        <begin position="297"/>
        <end position="421"/>
    </location>
</feature>
<dbReference type="Pfam" id="PF13516">
    <property type="entry name" value="LRR_6"/>
    <property type="match status" value="2"/>
</dbReference>
<dbReference type="AlphaFoldDB" id="A0A087G9K3"/>
<dbReference type="InterPro" id="IPR057207">
    <property type="entry name" value="FBXL15_LRR"/>
</dbReference>
<dbReference type="OMA" id="DLTCCRF"/>
<dbReference type="eggNOG" id="KOG1947">
    <property type="taxonomic scope" value="Eukaryota"/>
</dbReference>
<dbReference type="InterPro" id="IPR032675">
    <property type="entry name" value="LRR_dom_sf"/>
</dbReference>
<dbReference type="Gramene" id="KFK26555">
    <property type="protein sequence ID" value="KFK26555"/>
    <property type="gene ID" value="AALP_AA8G263800"/>
</dbReference>
<dbReference type="GO" id="GO:0019005">
    <property type="term" value="C:SCF ubiquitin ligase complex"/>
    <property type="evidence" value="ECO:0007669"/>
    <property type="project" value="TreeGrafter"/>
</dbReference>
<dbReference type="EMBL" id="CM002876">
    <property type="protein sequence ID" value="KFK26555.1"/>
    <property type="molecule type" value="Genomic_DNA"/>
</dbReference>
<accession>A0A087G9K3</accession>
<dbReference type="SUPFAM" id="SSF52047">
    <property type="entry name" value="RNI-like"/>
    <property type="match status" value="2"/>
</dbReference>
<sequence>MSASPSILSVLSEDLLVHVYGFLDPPCRKTWRLISRDFFRVDSLTRTSIRVLRVEFLPLLLLKYPNLSSLDLSVCPKLDDDVVLRLAHDGAVSTSRLRSLNLSRATAIRARGLETLARICHALERVDVSHCFGFGDREAAALSAAAGLRDLRMDKCLSLSDVGLARIVLGCSKLNKVSLKWCMEISDLGIDLLCKKCKDLKSLDVSYLKITNDSIRSISLLPKLEVLDMVSCPLIDDAGLELLENASPSLQAIDVTRCDGVSFSSLISIVSGHPNIQHLRASHCVSEVSASVLQHIKALKHLKTICIDGARVSDSSLETLSSSCRSLTEVGMSRCVHVTDIGMMGLARYCLNLKTLNLACCGFVTDVAISAVAVSCRNLETLKLESCHKITEKGLQSLGSYSKLLQELDLTDCYGVNDRGLEYISNCSNLLRLKLGLCSHFSDKGLFHIGSKCFKLLELDLYRCTGFGDDGLAALPRGCKSLNRLIISYCSELTDTGVEQIRQLEHLSHLELRGLKKITGAGLSAIACGCKKLAYLDLKLCENIDDSGFWALAYFSRNLRQINLCNCSVSDTALCMLMSNLSRVQDVDLVHLSRVTVEGFEFALRACCNRLKKLKLLAPLRFLLSSELLETLHARGCRIRWD</sequence>
<proteinExistence type="predicted"/>
<organism evidence="2 3">
    <name type="scientific">Arabis alpina</name>
    <name type="common">Alpine rock-cress</name>
    <dbReference type="NCBI Taxonomy" id="50452"/>
    <lineage>
        <taxon>Eukaryota</taxon>
        <taxon>Viridiplantae</taxon>
        <taxon>Streptophyta</taxon>
        <taxon>Embryophyta</taxon>
        <taxon>Tracheophyta</taxon>
        <taxon>Spermatophyta</taxon>
        <taxon>Magnoliopsida</taxon>
        <taxon>eudicotyledons</taxon>
        <taxon>Gunneridae</taxon>
        <taxon>Pentapetalae</taxon>
        <taxon>rosids</taxon>
        <taxon>malvids</taxon>
        <taxon>Brassicales</taxon>
        <taxon>Brassicaceae</taxon>
        <taxon>Arabideae</taxon>
        <taxon>Arabis</taxon>
    </lineage>
</organism>